<keyword evidence="2" id="KW-1185">Reference proteome</keyword>
<name>A0A6S7I6A7_PARCT</name>
<evidence type="ECO:0000313" key="1">
    <source>
        <dbReference type="EMBL" id="CAB4014285.1"/>
    </source>
</evidence>
<organism evidence="1 2">
    <name type="scientific">Paramuricea clavata</name>
    <name type="common">Red gorgonian</name>
    <name type="synonym">Violescent sea-whip</name>
    <dbReference type="NCBI Taxonomy" id="317549"/>
    <lineage>
        <taxon>Eukaryota</taxon>
        <taxon>Metazoa</taxon>
        <taxon>Cnidaria</taxon>
        <taxon>Anthozoa</taxon>
        <taxon>Octocorallia</taxon>
        <taxon>Malacalcyonacea</taxon>
        <taxon>Plexauridae</taxon>
        <taxon>Paramuricea</taxon>
    </lineage>
</organism>
<proteinExistence type="predicted"/>
<feature type="non-terminal residue" evidence="1">
    <location>
        <position position="526"/>
    </location>
</feature>
<dbReference type="EMBL" id="CACRXK020008233">
    <property type="protein sequence ID" value="CAB4014285.1"/>
    <property type="molecule type" value="Genomic_DNA"/>
</dbReference>
<protein>
    <submittedName>
        <fullName evidence="1">Uncharacterized protein</fullName>
    </submittedName>
</protein>
<comment type="caution">
    <text evidence="1">The sequence shown here is derived from an EMBL/GenBank/DDBJ whole genome shotgun (WGS) entry which is preliminary data.</text>
</comment>
<reference evidence="1" key="1">
    <citation type="submission" date="2020-04" db="EMBL/GenBank/DDBJ databases">
        <authorList>
            <person name="Alioto T."/>
            <person name="Alioto T."/>
            <person name="Gomez Garrido J."/>
        </authorList>
    </citation>
    <scope>NUCLEOTIDE SEQUENCE</scope>
    <source>
        <strain evidence="1">A484AB</strain>
    </source>
</reference>
<gene>
    <name evidence="1" type="ORF">PACLA_8A013664</name>
</gene>
<dbReference type="AlphaFoldDB" id="A0A6S7I6A7"/>
<sequence>MIRKLIEEVFSGLEKVSGDNIEPFQTKLKSVEQRITASFQLAKKSAGMRPILQKLGPIVKTMTDFTQTCHNIVDPLENNILDVLFKTSDFVDIFERKLKHYGETVREVSEEINAIVDRVTSFLYTVQLRQKGLDIRKYQYQHCSAEVCLRLLRRSSALYLEKIFLWKYPHLDDLSSLSKTGKWLVPGLFDDYKVRGIAQLSNDEILLGMRGVVANAEKASLLVVVDITSSSGKILKILQLEKNGVPFQGEMGGVVVVKSIICISSGDSLYGVRLSEVRNSMSSKRPSTIRTSKTKSLHYQTISISYDDRDNIIWVLGSNKAQSYDVSPFGDILLEKNSIITEEHTRGFTIVRQYGIKYACVAKCTLAAGFQCRLEFHKISERVLDDSTLLRVVRTPTGLEAIQTVDIEHVVAAFSAGTFSEKDKIQRIGGDFEDRYFKFKVPVLKTEFSITENCLYFKVGWEWLIPRQRLFAFGEMKCGTRRKRRALENAVDKDVYTEELENYRRVRRQTTEEMPCMWDIEGKPFT</sequence>
<dbReference type="Proteomes" id="UP001152795">
    <property type="component" value="Unassembled WGS sequence"/>
</dbReference>
<dbReference type="OrthoDB" id="6015833at2759"/>
<evidence type="ECO:0000313" key="2">
    <source>
        <dbReference type="Proteomes" id="UP001152795"/>
    </source>
</evidence>
<accession>A0A6S7I6A7</accession>